<dbReference type="AlphaFoldDB" id="A0A6J4U9S9"/>
<feature type="compositionally biased region" description="Basic and acidic residues" evidence="1">
    <location>
        <begin position="35"/>
        <end position="58"/>
    </location>
</feature>
<feature type="compositionally biased region" description="Basic and acidic residues" evidence="1">
    <location>
        <begin position="1"/>
        <end position="11"/>
    </location>
</feature>
<sequence>VRLADSKEAVPPRRPARPRAAAGREPGCTQQVLGDRPRRSPEPDRVPPLRARLPDRAGVHGRSPRRLGGGRAGAAPRRQGGLPPSVRGRRAAVRHGGLHEGRRAVRRVHAVQAGPAVVRGL</sequence>
<dbReference type="EMBL" id="CADCWF010000055">
    <property type="protein sequence ID" value="CAA9542611.1"/>
    <property type="molecule type" value="Genomic_DNA"/>
</dbReference>
<feature type="compositionally biased region" description="Low complexity" evidence="1">
    <location>
        <begin position="73"/>
        <end position="86"/>
    </location>
</feature>
<proteinExistence type="predicted"/>
<gene>
    <name evidence="2" type="ORF">AVDCRST_MAG59-971</name>
</gene>
<evidence type="ECO:0000256" key="1">
    <source>
        <dbReference type="SAM" id="MobiDB-lite"/>
    </source>
</evidence>
<feature type="region of interest" description="Disordered" evidence="1">
    <location>
        <begin position="1"/>
        <end position="100"/>
    </location>
</feature>
<organism evidence="2">
    <name type="scientific">uncultured Thermomicrobiales bacterium</name>
    <dbReference type="NCBI Taxonomy" id="1645740"/>
    <lineage>
        <taxon>Bacteria</taxon>
        <taxon>Pseudomonadati</taxon>
        <taxon>Thermomicrobiota</taxon>
        <taxon>Thermomicrobia</taxon>
        <taxon>Thermomicrobiales</taxon>
        <taxon>environmental samples</taxon>
    </lineage>
</organism>
<feature type="non-terminal residue" evidence="2">
    <location>
        <position position="121"/>
    </location>
</feature>
<accession>A0A6J4U9S9</accession>
<feature type="compositionally biased region" description="Low complexity" evidence="1">
    <location>
        <begin position="18"/>
        <end position="27"/>
    </location>
</feature>
<feature type="non-terminal residue" evidence="2">
    <location>
        <position position="1"/>
    </location>
</feature>
<protein>
    <submittedName>
        <fullName evidence="2">Uncharacterized protein</fullName>
    </submittedName>
</protein>
<evidence type="ECO:0000313" key="2">
    <source>
        <dbReference type="EMBL" id="CAA9542611.1"/>
    </source>
</evidence>
<name>A0A6J4U9S9_9BACT</name>
<reference evidence="2" key="1">
    <citation type="submission" date="2020-02" db="EMBL/GenBank/DDBJ databases">
        <authorList>
            <person name="Meier V. D."/>
        </authorList>
    </citation>
    <scope>NUCLEOTIDE SEQUENCE</scope>
    <source>
        <strain evidence="2">AVDCRST_MAG59</strain>
    </source>
</reference>